<accession>A0A316FDL6</accession>
<evidence type="ECO:0008006" key="4">
    <source>
        <dbReference type="Google" id="ProtNLM"/>
    </source>
</evidence>
<feature type="signal peptide" evidence="1">
    <location>
        <begin position="1"/>
        <end position="23"/>
    </location>
</feature>
<gene>
    <name evidence="2" type="ORF">BC793_10878</name>
</gene>
<evidence type="ECO:0000313" key="2">
    <source>
        <dbReference type="EMBL" id="PWK46964.1"/>
    </source>
</evidence>
<comment type="caution">
    <text evidence="2">The sequence shown here is derived from an EMBL/GenBank/DDBJ whole genome shotgun (WGS) entry which is preliminary data.</text>
</comment>
<organism evidence="2 3">
    <name type="scientific">Actinoplanes xinjiangensis</name>
    <dbReference type="NCBI Taxonomy" id="512350"/>
    <lineage>
        <taxon>Bacteria</taxon>
        <taxon>Bacillati</taxon>
        <taxon>Actinomycetota</taxon>
        <taxon>Actinomycetes</taxon>
        <taxon>Micromonosporales</taxon>
        <taxon>Micromonosporaceae</taxon>
        <taxon>Actinoplanes</taxon>
    </lineage>
</organism>
<feature type="chain" id="PRO_5038902644" description="Cytochrome c domain-containing protein" evidence="1">
    <location>
        <begin position="24"/>
        <end position="122"/>
    </location>
</feature>
<evidence type="ECO:0000256" key="1">
    <source>
        <dbReference type="SAM" id="SignalP"/>
    </source>
</evidence>
<dbReference type="AlphaFoldDB" id="A0A316FDL6"/>
<reference evidence="2 3" key="1">
    <citation type="submission" date="2018-05" db="EMBL/GenBank/DDBJ databases">
        <title>Genomic Encyclopedia of Archaeal and Bacterial Type Strains, Phase II (KMG-II): from individual species to whole genera.</title>
        <authorList>
            <person name="Goeker M."/>
        </authorList>
    </citation>
    <scope>NUCLEOTIDE SEQUENCE [LARGE SCALE GENOMIC DNA]</scope>
    <source>
        <strain evidence="2 3">DSM 45184</strain>
    </source>
</reference>
<dbReference type="Proteomes" id="UP000245697">
    <property type="component" value="Unassembled WGS sequence"/>
</dbReference>
<keyword evidence="3" id="KW-1185">Reference proteome</keyword>
<evidence type="ECO:0000313" key="3">
    <source>
        <dbReference type="Proteomes" id="UP000245697"/>
    </source>
</evidence>
<protein>
    <recommendedName>
        <fullName evidence="4">Cytochrome c domain-containing protein</fullName>
    </recommendedName>
</protein>
<keyword evidence="1" id="KW-0732">Signal</keyword>
<dbReference type="RefSeq" id="WP_146246342.1">
    <property type="nucleotide sequence ID" value="NZ_BONA01000049.1"/>
</dbReference>
<dbReference type="EMBL" id="QGGR01000008">
    <property type="protein sequence ID" value="PWK46964.1"/>
    <property type="molecule type" value="Genomic_DNA"/>
</dbReference>
<sequence>MSTTGMWRSTVVAAVTASSLAFGGSAVSAAQQADVEYRCYGCHVVAAGPAADAGKVLVQLDDPEGKLKTTWFEATKAPDQVLQTALAALTSGKTVTAFVASLDPNSAINRIYLERYPKSGSN</sequence>
<name>A0A316FDL6_9ACTN</name>
<proteinExistence type="predicted"/>